<evidence type="ECO:0000313" key="8">
    <source>
        <dbReference type="EMBL" id="CAL4983867.1"/>
    </source>
</evidence>
<evidence type="ECO:0000256" key="1">
    <source>
        <dbReference type="ARBA" id="ARBA00009748"/>
    </source>
</evidence>
<keyword evidence="9" id="KW-1185">Reference proteome</keyword>
<dbReference type="Proteomes" id="UP001497457">
    <property type="component" value="Chromosome 22rd"/>
</dbReference>
<reference evidence="8 9" key="2">
    <citation type="submission" date="2024-10" db="EMBL/GenBank/DDBJ databases">
        <authorList>
            <person name="Ryan C."/>
        </authorList>
    </citation>
    <scope>NUCLEOTIDE SEQUENCE [LARGE SCALE GENOMIC DNA]</scope>
</reference>
<evidence type="ECO:0000313" key="9">
    <source>
        <dbReference type="Proteomes" id="UP001497457"/>
    </source>
</evidence>
<protein>
    <recommendedName>
        <fullName evidence="7">Bifunctional inhibitor/plant lipid transfer protein/seed storage helical domain-containing protein</fullName>
    </recommendedName>
</protein>
<dbReference type="InterPro" id="IPR036312">
    <property type="entry name" value="Bifun_inhib/LTP/seed_sf"/>
</dbReference>
<dbReference type="SUPFAM" id="SSF47699">
    <property type="entry name" value="Bifunctional inhibitor/lipid-transfer protein/seed storage 2S albumin"/>
    <property type="match status" value="1"/>
</dbReference>
<dbReference type="InterPro" id="IPR043325">
    <property type="entry name" value="LTSS"/>
</dbReference>
<dbReference type="Pfam" id="PF14368">
    <property type="entry name" value="LTP_2"/>
    <property type="match status" value="1"/>
</dbReference>
<dbReference type="InterPro" id="IPR016140">
    <property type="entry name" value="Bifunc_inhib/LTP/seed_store"/>
</dbReference>
<feature type="chain" id="PRO_5044830398" description="Bifunctional inhibitor/plant lipid transfer protein/seed storage helical domain-containing protein" evidence="6">
    <location>
        <begin position="29"/>
        <end position="245"/>
    </location>
</feature>
<evidence type="ECO:0000259" key="7">
    <source>
        <dbReference type="Pfam" id="PF14368"/>
    </source>
</evidence>
<keyword evidence="4" id="KW-0325">Glycoprotein</keyword>
<evidence type="ECO:0000256" key="5">
    <source>
        <dbReference type="SAM" id="MobiDB-lite"/>
    </source>
</evidence>
<dbReference type="PANTHER" id="PTHR33044">
    <property type="entry name" value="BIFUNCTIONAL INHIBITOR/LIPID-TRANSFER PROTEIN/SEED STORAGE 2S ALBUMIN SUPERFAMILY PROTEIN-RELATED"/>
    <property type="match status" value="1"/>
</dbReference>
<sequence length="245" mass="24105">MASSSRKLPLLLSLLLAVVVAAFHASAAAPVPVPAPPAAQKYCGDTLAGLKACGSFVFGGAAAKPSRACCAAYAAVYASAESLCLCYLDDGTFWRAVGYGGGGGANATAGDDSSFMIPESCGQVGQPPIEFRCEESGPDDIPPYGPQGSPAQPPAISAGGPPTARPPPESGGGPEVNPPYGPQSTPPAQPPISSGAAGAPPARPPPSSAHSVDVGSSTAKARRDSSPELLVLLVGVAIAALCSTV</sequence>
<dbReference type="AlphaFoldDB" id="A0ABC9ASE3"/>
<feature type="region of interest" description="Disordered" evidence="5">
    <location>
        <begin position="126"/>
        <end position="227"/>
    </location>
</feature>
<organism evidence="8 9">
    <name type="scientific">Urochloa decumbens</name>
    <dbReference type="NCBI Taxonomy" id="240449"/>
    <lineage>
        <taxon>Eukaryota</taxon>
        <taxon>Viridiplantae</taxon>
        <taxon>Streptophyta</taxon>
        <taxon>Embryophyta</taxon>
        <taxon>Tracheophyta</taxon>
        <taxon>Spermatophyta</taxon>
        <taxon>Magnoliopsida</taxon>
        <taxon>Liliopsida</taxon>
        <taxon>Poales</taxon>
        <taxon>Poaceae</taxon>
        <taxon>PACMAD clade</taxon>
        <taxon>Panicoideae</taxon>
        <taxon>Panicodae</taxon>
        <taxon>Paniceae</taxon>
        <taxon>Melinidinae</taxon>
        <taxon>Urochloa</taxon>
    </lineage>
</organism>
<dbReference type="EMBL" id="OZ075132">
    <property type="protein sequence ID" value="CAL4983867.1"/>
    <property type="molecule type" value="Genomic_DNA"/>
</dbReference>
<accession>A0ABC9ASE3</accession>
<keyword evidence="2 6" id="KW-0732">Signal</keyword>
<dbReference type="Gene3D" id="1.10.110.10">
    <property type="entry name" value="Plant lipid-transfer and hydrophobic proteins"/>
    <property type="match status" value="1"/>
</dbReference>
<feature type="signal peptide" evidence="6">
    <location>
        <begin position="1"/>
        <end position="28"/>
    </location>
</feature>
<evidence type="ECO:0000256" key="2">
    <source>
        <dbReference type="ARBA" id="ARBA00022729"/>
    </source>
</evidence>
<feature type="compositionally biased region" description="Pro residues" evidence="5">
    <location>
        <begin position="176"/>
        <end position="190"/>
    </location>
</feature>
<feature type="domain" description="Bifunctional inhibitor/plant lipid transfer protein/seed storage helical" evidence="7">
    <location>
        <begin position="27"/>
        <end position="88"/>
    </location>
</feature>
<evidence type="ECO:0000256" key="4">
    <source>
        <dbReference type="ARBA" id="ARBA00023180"/>
    </source>
</evidence>
<feature type="compositionally biased region" description="Low complexity" evidence="5">
    <location>
        <begin position="191"/>
        <end position="200"/>
    </location>
</feature>
<keyword evidence="3" id="KW-1015">Disulfide bond</keyword>
<proteinExistence type="inferred from homology"/>
<reference evidence="9" key="1">
    <citation type="submission" date="2024-06" db="EMBL/GenBank/DDBJ databases">
        <authorList>
            <person name="Ryan C."/>
        </authorList>
    </citation>
    <scope>NUCLEOTIDE SEQUENCE [LARGE SCALE GENOMIC DNA]</scope>
</reference>
<comment type="similarity">
    <text evidence="1">Belongs to the plant LTP family.</text>
</comment>
<gene>
    <name evidence="8" type="ORF">URODEC1_LOCUS57249</name>
</gene>
<evidence type="ECO:0000256" key="6">
    <source>
        <dbReference type="SAM" id="SignalP"/>
    </source>
</evidence>
<evidence type="ECO:0000256" key="3">
    <source>
        <dbReference type="ARBA" id="ARBA00023157"/>
    </source>
</evidence>
<name>A0ABC9ASE3_9POAL</name>